<dbReference type="RefSeq" id="WP_091222639.1">
    <property type="nucleotide sequence ID" value="NZ_FNHE01000012.1"/>
</dbReference>
<feature type="region of interest" description="Disordered" evidence="1">
    <location>
        <begin position="191"/>
        <end position="214"/>
    </location>
</feature>
<sequence length="214" mass="22593">MSAISGNRAAVFTQQSQRCEVFVEGSWWPGSLLGWRHDGQGSCQVWVRVTVAGADRESWTDLAEVRLPETRPAPVLVPDSGIDPFASLGEEVLPGASAAPLLSLSEAAAREQRVAGVLPASAPAAGRRRRRHGGDVTAEQPAVPAGAAAGRHRVGRHRAADAAERPEEASGPELGDATVLMPRAIEADCLTRPLRLGDRASRPRLGRPGEALRA</sequence>
<feature type="region of interest" description="Disordered" evidence="1">
    <location>
        <begin position="120"/>
        <end position="178"/>
    </location>
</feature>
<dbReference type="AlphaFoldDB" id="A0A1G9YN44"/>
<protein>
    <submittedName>
        <fullName evidence="2">Uncharacterized protein</fullName>
    </submittedName>
</protein>
<organism evidence="2 3">
    <name type="scientific">Geodermatophilus siccatus</name>
    <dbReference type="NCBI Taxonomy" id="1137991"/>
    <lineage>
        <taxon>Bacteria</taxon>
        <taxon>Bacillati</taxon>
        <taxon>Actinomycetota</taxon>
        <taxon>Actinomycetes</taxon>
        <taxon>Geodermatophilales</taxon>
        <taxon>Geodermatophilaceae</taxon>
        <taxon>Geodermatophilus</taxon>
    </lineage>
</organism>
<evidence type="ECO:0000313" key="2">
    <source>
        <dbReference type="EMBL" id="SDN10472.1"/>
    </source>
</evidence>
<reference evidence="3" key="1">
    <citation type="submission" date="2016-10" db="EMBL/GenBank/DDBJ databases">
        <authorList>
            <person name="Varghese N."/>
            <person name="Submissions S."/>
        </authorList>
    </citation>
    <scope>NUCLEOTIDE SEQUENCE [LARGE SCALE GENOMIC DNA]</scope>
    <source>
        <strain evidence="3">DSM 45419</strain>
    </source>
</reference>
<keyword evidence="3" id="KW-1185">Reference proteome</keyword>
<proteinExistence type="predicted"/>
<name>A0A1G9YN44_9ACTN</name>
<feature type="compositionally biased region" description="Basic and acidic residues" evidence="1">
    <location>
        <begin position="158"/>
        <end position="168"/>
    </location>
</feature>
<dbReference type="OrthoDB" id="5197633at2"/>
<gene>
    <name evidence="2" type="ORF">SAMN05660642_04048</name>
</gene>
<dbReference type="Proteomes" id="UP000198680">
    <property type="component" value="Unassembled WGS sequence"/>
</dbReference>
<accession>A0A1G9YN44</accession>
<dbReference type="EMBL" id="FNHE01000012">
    <property type="protein sequence ID" value="SDN10472.1"/>
    <property type="molecule type" value="Genomic_DNA"/>
</dbReference>
<evidence type="ECO:0000256" key="1">
    <source>
        <dbReference type="SAM" id="MobiDB-lite"/>
    </source>
</evidence>
<evidence type="ECO:0000313" key="3">
    <source>
        <dbReference type="Proteomes" id="UP000198680"/>
    </source>
</evidence>